<keyword evidence="1" id="KW-1133">Transmembrane helix</keyword>
<dbReference type="RefSeq" id="WP_377044502.1">
    <property type="nucleotide sequence ID" value="NZ_JBHLUN010000007.1"/>
</dbReference>
<accession>A0ABV6JW11</accession>
<dbReference type="EMBL" id="JBHLUN010000007">
    <property type="protein sequence ID" value="MFC0408748.1"/>
    <property type="molecule type" value="Genomic_DNA"/>
</dbReference>
<dbReference type="Proteomes" id="UP001589865">
    <property type="component" value="Unassembled WGS sequence"/>
</dbReference>
<keyword evidence="1" id="KW-0472">Membrane</keyword>
<feature type="transmembrane region" description="Helical" evidence="1">
    <location>
        <begin position="39"/>
        <end position="61"/>
    </location>
</feature>
<reference evidence="2 3" key="1">
    <citation type="submission" date="2024-09" db="EMBL/GenBank/DDBJ databases">
        <authorList>
            <person name="Sun Q."/>
            <person name="Mori K."/>
        </authorList>
    </citation>
    <scope>NUCLEOTIDE SEQUENCE [LARGE SCALE GENOMIC DNA]</scope>
    <source>
        <strain evidence="2 3">TBRC 5777</strain>
    </source>
</reference>
<dbReference type="InterPro" id="IPR021265">
    <property type="entry name" value="DUF2842"/>
</dbReference>
<evidence type="ECO:0000313" key="2">
    <source>
        <dbReference type="EMBL" id="MFC0408748.1"/>
    </source>
</evidence>
<protein>
    <submittedName>
        <fullName evidence="2">DUF2842 domain-containing protein</fullName>
    </submittedName>
</protein>
<name>A0ABV6JW11_9PROT</name>
<gene>
    <name evidence="2" type="ORF">ACFFGY_10835</name>
</gene>
<feature type="transmembrane region" description="Helical" evidence="1">
    <location>
        <begin position="7"/>
        <end position="27"/>
    </location>
</feature>
<keyword evidence="3" id="KW-1185">Reference proteome</keyword>
<comment type="caution">
    <text evidence="2">The sequence shown here is derived from an EMBL/GenBank/DDBJ whole genome shotgun (WGS) entry which is preliminary data.</text>
</comment>
<evidence type="ECO:0000256" key="1">
    <source>
        <dbReference type="SAM" id="Phobius"/>
    </source>
</evidence>
<dbReference type="Pfam" id="PF11003">
    <property type="entry name" value="DUF2842"/>
    <property type="match status" value="1"/>
</dbReference>
<sequence length="62" mass="6838">MRPRVAFATVIGLLGLAVYVAAVVTLGDHLVNRHWALQAIYYLVTGIAWAFPVASLMRWAAR</sequence>
<keyword evidence="1" id="KW-0812">Transmembrane</keyword>
<proteinExistence type="predicted"/>
<evidence type="ECO:0000313" key="3">
    <source>
        <dbReference type="Proteomes" id="UP001589865"/>
    </source>
</evidence>
<organism evidence="2 3">
    <name type="scientific">Roseomonas elaeocarpi</name>
    <dbReference type="NCBI Taxonomy" id="907779"/>
    <lineage>
        <taxon>Bacteria</taxon>
        <taxon>Pseudomonadati</taxon>
        <taxon>Pseudomonadota</taxon>
        <taxon>Alphaproteobacteria</taxon>
        <taxon>Acetobacterales</taxon>
        <taxon>Roseomonadaceae</taxon>
        <taxon>Roseomonas</taxon>
    </lineage>
</organism>